<dbReference type="PRINTS" id="PR01228">
    <property type="entry name" value="EGGSHELL"/>
</dbReference>
<keyword evidence="2" id="KW-0812">Transmembrane</keyword>
<dbReference type="RefSeq" id="WP_204063814.1">
    <property type="nucleotide sequence ID" value="NZ_BOOJ01000021.1"/>
</dbReference>
<feature type="transmembrane region" description="Helical" evidence="2">
    <location>
        <begin position="151"/>
        <end position="170"/>
    </location>
</feature>
<feature type="region of interest" description="Disordered" evidence="1">
    <location>
        <begin position="280"/>
        <end position="320"/>
    </location>
</feature>
<evidence type="ECO:0000256" key="1">
    <source>
        <dbReference type="SAM" id="MobiDB-lite"/>
    </source>
</evidence>
<evidence type="ECO:0000313" key="4">
    <source>
        <dbReference type="Proteomes" id="UP000619788"/>
    </source>
</evidence>
<protein>
    <recommendedName>
        <fullName evidence="5">TIGR04222 domain-containing membrane protein</fullName>
    </recommendedName>
</protein>
<keyword evidence="4" id="KW-1185">Reference proteome</keyword>
<keyword evidence="2" id="KW-0472">Membrane</keyword>
<comment type="caution">
    <text evidence="3">The sequence shown here is derived from an EMBL/GenBank/DDBJ whole genome shotgun (WGS) entry which is preliminary data.</text>
</comment>
<proteinExistence type="predicted"/>
<feature type="transmembrane region" description="Helical" evidence="2">
    <location>
        <begin position="176"/>
        <end position="194"/>
    </location>
</feature>
<gene>
    <name evidence="3" type="ORF">Psi01_21620</name>
</gene>
<dbReference type="EMBL" id="BOOJ01000021">
    <property type="protein sequence ID" value="GIH91532.1"/>
    <property type="molecule type" value="Genomic_DNA"/>
</dbReference>
<name>A0A8J3WKE6_9ACTN</name>
<reference evidence="3 4" key="1">
    <citation type="submission" date="2021-01" db="EMBL/GenBank/DDBJ databases">
        <title>Whole genome shotgun sequence of Planobispora siamensis NBRC 107568.</title>
        <authorList>
            <person name="Komaki H."/>
            <person name="Tamura T."/>
        </authorList>
    </citation>
    <scope>NUCLEOTIDE SEQUENCE [LARGE SCALE GENOMIC DNA]</scope>
    <source>
        <strain evidence="3 4">NBRC 107568</strain>
    </source>
</reference>
<organism evidence="3 4">
    <name type="scientific">Planobispora siamensis</name>
    <dbReference type="NCBI Taxonomy" id="936338"/>
    <lineage>
        <taxon>Bacteria</taxon>
        <taxon>Bacillati</taxon>
        <taxon>Actinomycetota</taxon>
        <taxon>Actinomycetes</taxon>
        <taxon>Streptosporangiales</taxon>
        <taxon>Streptosporangiaceae</taxon>
        <taxon>Planobispora</taxon>
    </lineage>
</organism>
<dbReference type="Proteomes" id="UP000619788">
    <property type="component" value="Unassembled WGS sequence"/>
</dbReference>
<dbReference type="InterPro" id="IPR026467">
    <property type="entry name" value="Ser/Gly_Cys_C_dom"/>
</dbReference>
<evidence type="ECO:0000313" key="3">
    <source>
        <dbReference type="EMBL" id="GIH91532.1"/>
    </source>
</evidence>
<dbReference type="NCBIfam" id="TIGR04222">
    <property type="entry name" value="near_uncomplex"/>
    <property type="match status" value="1"/>
</dbReference>
<accession>A0A8J3WKE6</accession>
<evidence type="ECO:0008006" key="5">
    <source>
        <dbReference type="Google" id="ProtNLM"/>
    </source>
</evidence>
<dbReference type="AlphaFoldDB" id="A0A8J3WKE6"/>
<evidence type="ECO:0000256" key="2">
    <source>
        <dbReference type="SAM" id="Phobius"/>
    </source>
</evidence>
<feature type="transmembrane region" description="Helical" evidence="2">
    <location>
        <begin position="6"/>
        <end position="25"/>
    </location>
</feature>
<keyword evidence="2" id="KW-1133">Transmembrane helix</keyword>
<sequence length="320" mass="31400">MGVVLIVIAAALAVMAVTTAVALGVEHRRVRRAAASHPGGPLTPYELAYLSGGPLRTVNTALGLLARGGGVRVSRGGQIGLVAGAPPSPDPIERSVMDALAERGGSCAAGELRRTVAEGQAMEGLRYNLVGRGLLVPDGALTGARKLLSRLLTVSVLAVVFSIGTAVIGLDSGLTVFAFLIGLVTAVVGLIIHATQKTALRSVLTRSGTEALLYARRSHVRGVRPVSGDLAFAVGFPVALYGLSELDDPGLAQELQQRDTTGGYVSGSCGGGSGGDSSYGGGDFGGGGWGGDSGGSSGGDSGGGSSCGGGGGCGGGCGGG</sequence>